<accession>A0A4P9WKS1</accession>
<dbReference type="EMBL" id="KZ994744">
    <property type="protein sequence ID" value="RKO92178.1"/>
    <property type="molecule type" value="Genomic_DNA"/>
</dbReference>
<sequence length="330" mass="37560">MHFLPKRPLWPPRSATPPPPPPIPFIPPPPPSSPPRTPSPPPSPPSPTPPACTPYPPLAALLLMPNEELIHLHAVEIQNIKNAHQMEMAAKMDVIGKKDACIIELRGEVKNLKQRLTGMENIGRIWTFLASLRAAFEVLADRLISNVGIVGYQLSVGKRLRYLENDPIYASYCYDRKLKYDTSKTPRENRSTPLLVYEWLCESIHGIGLMANLDSPLPPLPDGYRKMIKMAMTLRTHFESYRFPRVYHPYYTDYDYFDLVEDTRSLATPPRQLSPPPTNGTYGQHQPVPPPDDRPCEDTSAPDRRETRKHHSSRRRSSSPDAERVAKRRK</sequence>
<gene>
    <name evidence="2" type="ORF">BDK51DRAFT_41206</name>
</gene>
<feature type="compositionally biased region" description="Basic and acidic residues" evidence="1">
    <location>
        <begin position="291"/>
        <end position="306"/>
    </location>
</feature>
<feature type="region of interest" description="Disordered" evidence="1">
    <location>
        <begin position="1"/>
        <end position="51"/>
    </location>
</feature>
<dbReference type="AlphaFoldDB" id="A0A4P9WKS1"/>
<evidence type="ECO:0000313" key="2">
    <source>
        <dbReference type="EMBL" id="RKO92178.1"/>
    </source>
</evidence>
<evidence type="ECO:0000313" key="3">
    <source>
        <dbReference type="Proteomes" id="UP000269721"/>
    </source>
</evidence>
<protein>
    <submittedName>
        <fullName evidence="2">Uncharacterized protein</fullName>
    </submittedName>
</protein>
<dbReference type="Proteomes" id="UP000269721">
    <property type="component" value="Unassembled WGS sequence"/>
</dbReference>
<feature type="compositionally biased region" description="Pro residues" evidence="1">
    <location>
        <begin position="8"/>
        <end position="51"/>
    </location>
</feature>
<feature type="compositionally biased region" description="Basic residues" evidence="1">
    <location>
        <begin position="307"/>
        <end position="317"/>
    </location>
</feature>
<proteinExistence type="predicted"/>
<name>A0A4P9WKS1_9FUNG</name>
<organism evidence="2 3">
    <name type="scientific">Blyttiomyces helicus</name>
    <dbReference type="NCBI Taxonomy" id="388810"/>
    <lineage>
        <taxon>Eukaryota</taxon>
        <taxon>Fungi</taxon>
        <taxon>Fungi incertae sedis</taxon>
        <taxon>Chytridiomycota</taxon>
        <taxon>Chytridiomycota incertae sedis</taxon>
        <taxon>Chytridiomycetes</taxon>
        <taxon>Chytridiomycetes incertae sedis</taxon>
        <taxon>Blyttiomyces</taxon>
    </lineage>
</organism>
<keyword evidence="3" id="KW-1185">Reference proteome</keyword>
<feature type="region of interest" description="Disordered" evidence="1">
    <location>
        <begin position="267"/>
        <end position="330"/>
    </location>
</feature>
<reference evidence="3" key="1">
    <citation type="journal article" date="2018" name="Nat. Microbiol.">
        <title>Leveraging single-cell genomics to expand the fungal tree of life.</title>
        <authorList>
            <person name="Ahrendt S.R."/>
            <person name="Quandt C.A."/>
            <person name="Ciobanu D."/>
            <person name="Clum A."/>
            <person name="Salamov A."/>
            <person name="Andreopoulos B."/>
            <person name="Cheng J.F."/>
            <person name="Woyke T."/>
            <person name="Pelin A."/>
            <person name="Henrissat B."/>
            <person name="Reynolds N.K."/>
            <person name="Benny G.L."/>
            <person name="Smith M.E."/>
            <person name="James T.Y."/>
            <person name="Grigoriev I.V."/>
        </authorList>
    </citation>
    <scope>NUCLEOTIDE SEQUENCE [LARGE SCALE GENOMIC DNA]</scope>
</reference>
<evidence type="ECO:0000256" key="1">
    <source>
        <dbReference type="SAM" id="MobiDB-lite"/>
    </source>
</evidence>
<feature type="compositionally biased region" description="Basic and acidic residues" evidence="1">
    <location>
        <begin position="321"/>
        <end position="330"/>
    </location>
</feature>